<accession>A0ABN7PQA6</accession>
<proteinExistence type="predicted"/>
<evidence type="ECO:0000313" key="2">
    <source>
        <dbReference type="Proteomes" id="UP001153148"/>
    </source>
</evidence>
<gene>
    <name evidence="1" type="ORF">TPAB3V08_LOCUS16294</name>
</gene>
<evidence type="ECO:0000313" key="1">
    <source>
        <dbReference type="EMBL" id="CAG2069352.1"/>
    </source>
</evidence>
<organism evidence="1 2">
    <name type="scientific">Timema podura</name>
    <name type="common">Walking stick</name>
    <dbReference type="NCBI Taxonomy" id="61482"/>
    <lineage>
        <taxon>Eukaryota</taxon>
        <taxon>Metazoa</taxon>
        <taxon>Ecdysozoa</taxon>
        <taxon>Arthropoda</taxon>
        <taxon>Hexapoda</taxon>
        <taxon>Insecta</taxon>
        <taxon>Pterygota</taxon>
        <taxon>Neoptera</taxon>
        <taxon>Polyneoptera</taxon>
        <taxon>Phasmatodea</taxon>
        <taxon>Timematodea</taxon>
        <taxon>Timematoidea</taxon>
        <taxon>Timematidae</taxon>
        <taxon>Timema</taxon>
    </lineage>
</organism>
<reference evidence="1" key="1">
    <citation type="submission" date="2021-03" db="EMBL/GenBank/DDBJ databases">
        <authorList>
            <person name="Tran Van P."/>
        </authorList>
    </citation>
    <scope>NUCLEOTIDE SEQUENCE</scope>
</reference>
<comment type="caution">
    <text evidence="1">The sequence shown here is derived from an EMBL/GenBank/DDBJ whole genome shotgun (WGS) entry which is preliminary data.</text>
</comment>
<keyword evidence="2" id="KW-1185">Reference proteome</keyword>
<protein>
    <submittedName>
        <fullName evidence="1">Uncharacterized protein</fullName>
    </submittedName>
</protein>
<name>A0ABN7PQA6_TIMPD</name>
<dbReference type="Proteomes" id="UP001153148">
    <property type="component" value="Unassembled WGS sequence"/>
</dbReference>
<sequence>MLRQADQLISTQRPRAEVYAAMADSLGLAWKDVNSHLEQRKLILDLNVNYQR</sequence>
<dbReference type="EMBL" id="CAJPIN010130959">
    <property type="protein sequence ID" value="CAG2069352.1"/>
    <property type="molecule type" value="Genomic_DNA"/>
</dbReference>